<protein>
    <recommendedName>
        <fullName evidence="3 10">Cell division protein FtsX</fullName>
    </recommendedName>
</protein>
<evidence type="ECO:0000259" key="13">
    <source>
        <dbReference type="Pfam" id="PF18075"/>
    </source>
</evidence>
<keyword evidence="5 10" id="KW-0132">Cell division</keyword>
<dbReference type="PIRSF" id="PIRSF003097">
    <property type="entry name" value="FtsX"/>
    <property type="match status" value="1"/>
</dbReference>
<evidence type="ECO:0000256" key="2">
    <source>
        <dbReference type="ARBA" id="ARBA00007379"/>
    </source>
</evidence>
<dbReference type="PANTHER" id="PTHR47755">
    <property type="entry name" value="CELL DIVISION PROTEIN FTSX"/>
    <property type="match status" value="1"/>
</dbReference>
<evidence type="ECO:0000256" key="9">
    <source>
        <dbReference type="ARBA" id="ARBA00023306"/>
    </source>
</evidence>
<dbReference type="GO" id="GO:0005886">
    <property type="term" value="C:plasma membrane"/>
    <property type="evidence" value="ECO:0007669"/>
    <property type="project" value="UniProtKB-SubCell"/>
</dbReference>
<dbReference type="InterPro" id="IPR040690">
    <property type="entry name" value="FtsX_ECD"/>
</dbReference>
<name>A0A2H0RHH2_9BACT</name>
<dbReference type="Pfam" id="PF02687">
    <property type="entry name" value="FtsX"/>
    <property type="match status" value="1"/>
</dbReference>
<keyword evidence="9 10" id="KW-0131">Cell cycle</keyword>
<reference evidence="14 15" key="1">
    <citation type="submission" date="2017-09" db="EMBL/GenBank/DDBJ databases">
        <title>Depth-based differentiation of microbial function through sediment-hosted aquifers and enrichment of novel symbionts in the deep terrestrial subsurface.</title>
        <authorList>
            <person name="Probst A.J."/>
            <person name="Ladd B."/>
            <person name="Jarett J.K."/>
            <person name="Geller-Mcgrath D.E."/>
            <person name="Sieber C.M."/>
            <person name="Emerson J.B."/>
            <person name="Anantharaman K."/>
            <person name="Thomas B.C."/>
            <person name="Malmstrom R."/>
            <person name="Stieglmeier M."/>
            <person name="Klingl A."/>
            <person name="Woyke T."/>
            <person name="Ryan C.M."/>
            <person name="Banfield J.F."/>
        </authorList>
    </citation>
    <scope>NUCLEOTIDE SEQUENCE [LARGE SCALE GENOMIC DNA]</scope>
    <source>
        <strain evidence="14">CG10_big_fil_rev_8_21_14_0_10_49_38</strain>
    </source>
</reference>
<keyword evidence="7 11" id="KW-1133">Transmembrane helix</keyword>
<accession>A0A2H0RHH2</accession>
<evidence type="ECO:0000256" key="10">
    <source>
        <dbReference type="PIRNR" id="PIRNR003097"/>
    </source>
</evidence>
<dbReference type="Proteomes" id="UP000230431">
    <property type="component" value="Unassembled WGS sequence"/>
</dbReference>
<evidence type="ECO:0000256" key="3">
    <source>
        <dbReference type="ARBA" id="ARBA00021907"/>
    </source>
</evidence>
<keyword evidence="6 11" id="KW-0812">Transmembrane</keyword>
<evidence type="ECO:0000313" key="14">
    <source>
        <dbReference type="EMBL" id="PIR45890.1"/>
    </source>
</evidence>
<sequence length="305" mass="33364">MIRTNIKRIIKLGFVNFWRNGLVSASSVLAMTITLFVIGSLYLGTSFLNSALTEVKNKVDISVAFKADAPETDILNLKKDLELMPEVVEAIYSSREAELAAFRQRHQDNAILISSLSEVGNPFGARLNIKAVDPTQYEKIADFIAGKNDLSVGGSSIIDQVSFKKDVVDKLSRLIETSQRIGWAVTLVLALLSIFAVFNTVSLAIYTSREEISVMRLVGAGNPYVKGPFMIEGVMAGVIASGLALALLYPAVLWVRDTTAGVYGGINLVSFYFTNFGLIFLLLFVSGVMLGLLASFWAVRRYTKI</sequence>
<evidence type="ECO:0000256" key="6">
    <source>
        <dbReference type="ARBA" id="ARBA00022692"/>
    </source>
</evidence>
<evidence type="ECO:0000313" key="15">
    <source>
        <dbReference type="Proteomes" id="UP000230431"/>
    </source>
</evidence>
<evidence type="ECO:0000256" key="7">
    <source>
        <dbReference type="ARBA" id="ARBA00022989"/>
    </source>
</evidence>
<comment type="caution">
    <text evidence="14">The sequence shown here is derived from an EMBL/GenBank/DDBJ whole genome shotgun (WGS) entry which is preliminary data.</text>
</comment>
<organism evidence="14 15">
    <name type="scientific">Candidatus Vogelbacteria bacterium CG10_big_fil_rev_8_21_14_0_10_49_38</name>
    <dbReference type="NCBI Taxonomy" id="1975043"/>
    <lineage>
        <taxon>Bacteria</taxon>
        <taxon>Candidatus Vogeliibacteriota</taxon>
    </lineage>
</organism>
<dbReference type="InterPro" id="IPR004513">
    <property type="entry name" value="FtsX"/>
</dbReference>
<dbReference type="PANTHER" id="PTHR47755:SF1">
    <property type="entry name" value="CELL DIVISION PROTEIN FTSX"/>
    <property type="match status" value="1"/>
</dbReference>
<keyword evidence="8 10" id="KW-0472">Membrane</keyword>
<dbReference type="GO" id="GO:0051301">
    <property type="term" value="P:cell division"/>
    <property type="evidence" value="ECO:0007669"/>
    <property type="project" value="UniProtKB-KW"/>
</dbReference>
<feature type="transmembrane region" description="Helical" evidence="11">
    <location>
        <begin position="21"/>
        <end position="43"/>
    </location>
</feature>
<dbReference type="EMBL" id="PCYK01000021">
    <property type="protein sequence ID" value="PIR45890.1"/>
    <property type="molecule type" value="Genomic_DNA"/>
</dbReference>
<feature type="domain" description="FtsX extracellular" evidence="13">
    <location>
        <begin position="59"/>
        <end position="146"/>
    </location>
</feature>
<evidence type="ECO:0000259" key="12">
    <source>
        <dbReference type="Pfam" id="PF02687"/>
    </source>
</evidence>
<feature type="transmembrane region" description="Helical" evidence="11">
    <location>
        <begin position="181"/>
        <end position="208"/>
    </location>
</feature>
<evidence type="ECO:0000256" key="4">
    <source>
        <dbReference type="ARBA" id="ARBA00022475"/>
    </source>
</evidence>
<keyword evidence="4 10" id="KW-1003">Cell membrane</keyword>
<comment type="subcellular location">
    <subcellularLocation>
        <location evidence="1">Cell membrane</location>
        <topology evidence="1">Multi-pass membrane protein</topology>
    </subcellularLocation>
</comment>
<dbReference type="Gene3D" id="3.30.70.3040">
    <property type="match status" value="1"/>
</dbReference>
<feature type="transmembrane region" description="Helical" evidence="11">
    <location>
        <begin position="229"/>
        <end position="252"/>
    </location>
</feature>
<comment type="similarity">
    <text evidence="2 10">Belongs to the ABC-4 integral membrane protein family. FtsX subfamily.</text>
</comment>
<evidence type="ECO:0000256" key="5">
    <source>
        <dbReference type="ARBA" id="ARBA00022618"/>
    </source>
</evidence>
<feature type="transmembrane region" description="Helical" evidence="11">
    <location>
        <begin position="272"/>
        <end position="299"/>
    </location>
</feature>
<dbReference type="Pfam" id="PF18075">
    <property type="entry name" value="FtsX_ECD"/>
    <property type="match status" value="1"/>
</dbReference>
<evidence type="ECO:0000256" key="11">
    <source>
        <dbReference type="SAM" id="Phobius"/>
    </source>
</evidence>
<feature type="domain" description="ABC3 transporter permease C-terminal" evidence="12">
    <location>
        <begin position="184"/>
        <end position="305"/>
    </location>
</feature>
<evidence type="ECO:0000256" key="8">
    <source>
        <dbReference type="ARBA" id="ARBA00023136"/>
    </source>
</evidence>
<dbReference type="AlphaFoldDB" id="A0A2H0RHH2"/>
<dbReference type="InterPro" id="IPR003838">
    <property type="entry name" value="ABC3_permease_C"/>
</dbReference>
<evidence type="ECO:0000256" key="1">
    <source>
        <dbReference type="ARBA" id="ARBA00004651"/>
    </source>
</evidence>
<proteinExistence type="inferred from homology"/>
<gene>
    <name evidence="14" type="ORF">COV08_02555</name>
</gene>